<dbReference type="InterPro" id="IPR035906">
    <property type="entry name" value="MetI-like_sf"/>
</dbReference>
<keyword evidence="2 8" id="KW-0813">Transport</keyword>
<keyword evidence="11" id="KW-1185">Reference proteome</keyword>
<feature type="transmembrane region" description="Helical" evidence="8">
    <location>
        <begin position="21"/>
        <end position="42"/>
    </location>
</feature>
<feature type="transmembrane region" description="Helical" evidence="8">
    <location>
        <begin position="249"/>
        <end position="271"/>
    </location>
</feature>
<dbReference type="Proteomes" id="UP001203423">
    <property type="component" value="Unassembled WGS sequence"/>
</dbReference>
<comment type="caution">
    <text evidence="10">The sequence shown here is derived from an EMBL/GenBank/DDBJ whole genome shotgun (WGS) entry which is preliminary data.</text>
</comment>
<dbReference type="RefSeq" id="WP_248940786.1">
    <property type="nucleotide sequence ID" value="NZ_JAKIKS010000050.1"/>
</dbReference>
<evidence type="ECO:0000313" key="10">
    <source>
        <dbReference type="EMBL" id="MCL1125472.1"/>
    </source>
</evidence>
<evidence type="ECO:0000256" key="8">
    <source>
        <dbReference type="RuleBase" id="RU363032"/>
    </source>
</evidence>
<evidence type="ECO:0000313" key="11">
    <source>
        <dbReference type="Proteomes" id="UP001203423"/>
    </source>
</evidence>
<protein>
    <submittedName>
        <fullName evidence="10">ABC transporter permease</fullName>
    </submittedName>
</protein>
<evidence type="ECO:0000256" key="6">
    <source>
        <dbReference type="ARBA" id="ARBA00022989"/>
    </source>
</evidence>
<keyword evidence="4" id="KW-0997">Cell inner membrane</keyword>
<comment type="similarity">
    <text evidence="8">Belongs to the binding-protein-dependent transport system permease family.</text>
</comment>
<keyword evidence="5 8" id="KW-0812">Transmembrane</keyword>
<feature type="transmembrane region" description="Helical" evidence="8">
    <location>
        <begin position="145"/>
        <end position="169"/>
    </location>
</feature>
<feature type="transmembrane region" description="Helical" evidence="8">
    <location>
        <begin position="115"/>
        <end position="139"/>
    </location>
</feature>
<evidence type="ECO:0000256" key="1">
    <source>
        <dbReference type="ARBA" id="ARBA00004429"/>
    </source>
</evidence>
<reference evidence="10 11" key="1">
    <citation type="submission" date="2022-01" db="EMBL/GenBank/DDBJ databases">
        <title>Whole genome-based taxonomy of the Shewanellaceae.</title>
        <authorList>
            <person name="Martin-Rodriguez A.J."/>
        </authorList>
    </citation>
    <scope>NUCLEOTIDE SEQUENCE [LARGE SCALE GENOMIC DNA]</scope>
    <source>
        <strain evidence="10 11">DSM 17177</strain>
    </source>
</reference>
<comment type="subcellular location">
    <subcellularLocation>
        <location evidence="1">Cell inner membrane</location>
        <topology evidence="1">Multi-pass membrane protein</topology>
    </subcellularLocation>
    <subcellularLocation>
        <location evidence="8">Cell membrane</location>
        <topology evidence="8">Multi-pass membrane protein</topology>
    </subcellularLocation>
</comment>
<evidence type="ECO:0000256" key="2">
    <source>
        <dbReference type="ARBA" id="ARBA00022448"/>
    </source>
</evidence>
<dbReference type="PANTHER" id="PTHR43357:SF4">
    <property type="entry name" value="INNER MEMBRANE ABC TRANSPORTER PERMEASE PROTEIN YDCV"/>
    <property type="match status" value="1"/>
</dbReference>
<dbReference type="Gene3D" id="1.10.3720.10">
    <property type="entry name" value="MetI-like"/>
    <property type="match status" value="1"/>
</dbReference>
<dbReference type="PROSITE" id="PS50928">
    <property type="entry name" value="ABC_TM1"/>
    <property type="match status" value="1"/>
</dbReference>
<proteinExistence type="inferred from homology"/>
<accession>A0ABT0LDR5</accession>
<feature type="domain" description="ABC transmembrane type-1" evidence="9">
    <location>
        <begin position="80"/>
        <end position="272"/>
    </location>
</feature>
<organism evidence="10 11">
    <name type="scientific">Shewanella surugensis</name>
    <dbReference type="NCBI Taxonomy" id="212020"/>
    <lineage>
        <taxon>Bacteria</taxon>
        <taxon>Pseudomonadati</taxon>
        <taxon>Pseudomonadota</taxon>
        <taxon>Gammaproteobacteria</taxon>
        <taxon>Alteromonadales</taxon>
        <taxon>Shewanellaceae</taxon>
        <taxon>Shewanella</taxon>
    </lineage>
</organism>
<evidence type="ECO:0000256" key="4">
    <source>
        <dbReference type="ARBA" id="ARBA00022519"/>
    </source>
</evidence>
<evidence type="ECO:0000256" key="7">
    <source>
        <dbReference type="ARBA" id="ARBA00023136"/>
    </source>
</evidence>
<dbReference type="EMBL" id="JAKIKS010000050">
    <property type="protein sequence ID" value="MCL1125472.1"/>
    <property type="molecule type" value="Genomic_DNA"/>
</dbReference>
<dbReference type="SUPFAM" id="SSF161098">
    <property type="entry name" value="MetI-like"/>
    <property type="match status" value="1"/>
</dbReference>
<evidence type="ECO:0000256" key="3">
    <source>
        <dbReference type="ARBA" id="ARBA00022475"/>
    </source>
</evidence>
<gene>
    <name evidence="10" type="ORF">L2764_13535</name>
</gene>
<dbReference type="CDD" id="cd06261">
    <property type="entry name" value="TM_PBP2"/>
    <property type="match status" value="1"/>
</dbReference>
<name>A0ABT0LDR5_9GAMM</name>
<dbReference type="PANTHER" id="PTHR43357">
    <property type="entry name" value="INNER MEMBRANE ABC TRANSPORTER PERMEASE PROTEIN YDCV"/>
    <property type="match status" value="1"/>
</dbReference>
<dbReference type="Pfam" id="PF00528">
    <property type="entry name" value="BPD_transp_1"/>
    <property type="match status" value="1"/>
</dbReference>
<evidence type="ECO:0000256" key="5">
    <source>
        <dbReference type="ARBA" id="ARBA00022692"/>
    </source>
</evidence>
<keyword evidence="3" id="KW-1003">Cell membrane</keyword>
<feature type="transmembrane region" description="Helical" evidence="8">
    <location>
        <begin position="84"/>
        <end position="103"/>
    </location>
</feature>
<keyword evidence="6 8" id="KW-1133">Transmembrane helix</keyword>
<evidence type="ECO:0000259" key="9">
    <source>
        <dbReference type="PROSITE" id="PS50928"/>
    </source>
</evidence>
<keyword evidence="7 8" id="KW-0472">Membrane</keyword>
<sequence length="278" mass="30818">MSSFPSYYTISHKISFVLLKLFAFLVLFFLMLPLLIVIPLSFNIEPYFSFTQGMLKLDPNAYSLKWYHAFFSTPIWLTAIKNSLFIATASALLATTLGTLAALGLSANTMPFKRFIMAIFLSPMIVPLIITAAGMFFFYAKFNLVGTYLGLILAHTSLGIPFVIITVCASLKSFDQNLYNAARLCGASPIRAFFNITFPLIKPGILSGALFAFVTSLDEIVLVLFLAGPEQRTIPRQMFSGLREQINPTILAVSTLLTLMTILLLISLSLLRRNEKAP</sequence>
<dbReference type="InterPro" id="IPR000515">
    <property type="entry name" value="MetI-like"/>
</dbReference>